<dbReference type="WBParaSite" id="ACRNAN_Path_1283.g5019.t1">
    <property type="protein sequence ID" value="ACRNAN_Path_1283.g5019.t1"/>
    <property type="gene ID" value="ACRNAN_Path_1283.g5019"/>
</dbReference>
<keyword evidence="5" id="KW-1133">Transmembrane helix</keyword>
<feature type="transmembrane region" description="Helical" evidence="5">
    <location>
        <begin position="332"/>
        <end position="350"/>
    </location>
</feature>
<organism evidence="7 8">
    <name type="scientific">Acrobeloides nanus</name>
    <dbReference type="NCBI Taxonomy" id="290746"/>
    <lineage>
        <taxon>Eukaryota</taxon>
        <taxon>Metazoa</taxon>
        <taxon>Ecdysozoa</taxon>
        <taxon>Nematoda</taxon>
        <taxon>Chromadorea</taxon>
        <taxon>Rhabditida</taxon>
        <taxon>Tylenchina</taxon>
        <taxon>Cephalobomorpha</taxon>
        <taxon>Cephaloboidea</taxon>
        <taxon>Cephalobidae</taxon>
        <taxon>Acrobeloides</taxon>
    </lineage>
</organism>
<evidence type="ECO:0000313" key="8">
    <source>
        <dbReference type="WBParaSite" id="ACRNAN_Path_1283.g5019.t1"/>
    </source>
</evidence>
<dbReference type="GO" id="GO:0070679">
    <property type="term" value="F:inositol 1,4,5 trisphosphate binding"/>
    <property type="evidence" value="ECO:0007669"/>
    <property type="project" value="TreeGrafter"/>
</dbReference>
<dbReference type="GO" id="GO:0007338">
    <property type="term" value="P:single fertilization"/>
    <property type="evidence" value="ECO:0007669"/>
    <property type="project" value="TreeGrafter"/>
</dbReference>
<keyword evidence="5" id="KW-0812">Transmembrane</keyword>
<evidence type="ECO:0000256" key="4">
    <source>
        <dbReference type="ARBA" id="ARBA00023303"/>
    </source>
</evidence>
<dbReference type="Proteomes" id="UP000887540">
    <property type="component" value="Unplaced"/>
</dbReference>
<dbReference type="GO" id="GO:0051480">
    <property type="term" value="P:regulation of cytosolic calcium ion concentration"/>
    <property type="evidence" value="ECO:0007669"/>
    <property type="project" value="TreeGrafter"/>
</dbReference>
<evidence type="ECO:0000259" key="6">
    <source>
        <dbReference type="SMART" id="SM01420"/>
    </source>
</evidence>
<dbReference type="GO" id="GO:0034703">
    <property type="term" value="C:cation channel complex"/>
    <property type="evidence" value="ECO:0007669"/>
    <property type="project" value="TreeGrafter"/>
</dbReference>
<dbReference type="PANTHER" id="PTHR10117">
    <property type="entry name" value="TRANSIENT RECEPTOR POTENTIAL CHANNEL"/>
    <property type="match status" value="1"/>
</dbReference>
<dbReference type="InterPro" id="IPR002153">
    <property type="entry name" value="TRPC_channel"/>
</dbReference>
<keyword evidence="5" id="KW-0472">Membrane</keyword>
<evidence type="ECO:0000256" key="1">
    <source>
        <dbReference type="ARBA" id="ARBA00022448"/>
    </source>
</evidence>
<name>A0A914BYQ0_9BILA</name>
<dbReference type="GO" id="GO:0015279">
    <property type="term" value="F:store-operated calcium channel activity"/>
    <property type="evidence" value="ECO:0007669"/>
    <property type="project" value="TreeGrafter"/>
</dbReference>
<dbReference type="Pfam" id="PF08344">
    <property type="entry name" value="TRP_2"/>
    <property type="match status" value="1"/>
</dbReference>
<dbReference type="GO" id="GO:0005886">
    <property type="term" value="C:plasma membrane"/>
    <property type="evidence" value="ECO:0007669"/>
    <property type="project" value="TreeGrafter"/>
</dbReference>
<proteinExistence type="predicted"/>
<feature type="transmembrane region" description="Helical" evidence="5">
    <location>
        <begin position="359"/>
        <end position="379"/>
    </location>
</feature>
<evidence type="ECO:0000256" key="2">
    <source>
        <dbReference type="ARBA" id="ARBA00022737"/>
    </source>
</evidence>
<keyword evidence="2" id="KW-0677">Repeat</keyword>
<keyword evidence="1" id="KW-0813">Transport</keyword>
<evidence type="ECO:0000256" key="3">
    <source>
        <dbReference type="ARBA" id="ARBA00023065"/>
    </source>
</evidence>
<feature type="transmembrane region" description="Helical" evidence="5">
    <location>
        <begin position="399"/>
        <end position="418"/>
    </location>
</feature>
<evidence type="ECO:0000256" key="5">
    <source>
        <dbReference type="SAM" id="Phobius"/>
    </source>
</evidence>
<feature type="domain" description="Transient receptor ion channel" evidence="6">
    <location>
        <begin position="171"/>
        <end position="234"/>
    </location>
</feature>
<sequence length="777" mass="90816">MKKSPIRGTSMPQIPKLYILPKSEDTENVCQVDCVWKLDEKTFEAMYGFREAVVQNKKTIVVEMIKGFFDDHSHQPQIEELADLLTNRTSPEPSKTALMKSILFGSRPLVEFILQLFSDFPGEEFEPIRNSAVFPPHLTPLMLSCIEENFAIVECLILRGHYIPLPHHPTCMCAICANPMDRNIDLSKGIELVDTYRAISSRAFLWLGNSDPLLAACSLAEDLSAWEEADKTYKEIYRHIYNQVQDFAYEFIQQCRTSEEVKLLLNRKEGATLSTCQVSFPRLRLALDADLKQCLSHSNIQTVVADAWKGKWRSHSKTDVTRTIWRFTRHTFLYPFLAISHAFSGGRLISSLRNPRDRYLSYFASYITFLMLITVLRWVRVTKNDGVNTEVELTNPTVLILEVFVFAYILGLILAEFMEFSRRGFERYFVIWWRLFDFFMMFIFVMAFLCWIAKEVTSTLKLHRKHWPMFHPAILFDIFFGLACMLAYWRIFYFIQLHRKIGSTVISMGRCVTHALNYFIIIGVIMISFAIALNTMLQPYSDNIMYEPEYFPEIKNVIINKQGNKRKMIDYFDSFITSIRNLFWAFYGYLHPADYYIVVGNAGPEKLPTEHYITKGAAELTVAAYYLVTVVLVLNLMISLLVKSAHEVLDNEDVEWKYTRLHIYAEYFERSMAVPPPFNLIYVPVDFIWRCFTKEYRFIWPDLLIKKSSISEKNYKQQADEDITYMKLIRKLFIRYIQSSRTHFKSVQALDRGNAGGHSKEETRKIKTFFMNAHKLE</sequence>
<keyword evidence="4" id="KW-0407">Ion channel</keyword>
<feature type="transmembrane region" description="Helical" evidence="5">
    <location>
        <begin position="474"/>
        <end position="495"/>
    </location>
</feature>
<feature type="transmembrane region" description="Helical" evidence="5">
    <location>
        <begin position="623"/>
        <end position="642"/>
    </location>
</feature>
<protein>
    <submittedName>
        <fullName evidence="8">Transient receptor ion channel domain-containing protein</fullName>
    </submittedName>
</protein>
<accession>A0A914BYQ0</accession>
<dbReference type="AlphaFoldDB" id="A0A914BYQ0"/>
<feature type="transmembrane region" description="Helical" evidence="5">
    <location>
        <begin position="430"/>
        <end position="454"/>
    </location>
</feature>
<dbReference type="SMART" id="SM01420">
    <property type="entry name" value="TRP_2"/>
    <property type="match status" value="1"/>
</dbReference>
<dbReference type="PRINTS" id="PR01097">
    <property type="entry name" value="TRNSRECEPTRP"/>
</dbReference>
<feature type="transmembrane region" description="Helical" evidence="5">
    <location>
        <begin position="516"/>
        <end position="537"/>
    </location>
</feature>
<dbReference type="InterPro" id="IPR013555">
    <property type="entry name" value="TRP_dom"/>
</dbReference>
<reference evidence="8" key="1">
    <citation type="submission" date="2022-11" db="UniProtKB">
        <authorList>
            <consortium name="WormBaseParasite"/>
        </authorList>
    </citation>
    <scope>IDENTIFICATION</scope>
</reference>
<keyword evidence="3" id="KW-0406">Ion transport</keyword>
<keyword evidence="7" id="KW-1185">Reference proteome</keyword>
<dbReference type="PANTHER" id="PTHR10117:SF50">
    <property type="entry name" value="ANK_REP_REGION DOMAIN-CONTAINING PROTEIN"/>
    <property type="match status" value="1"/>
</dbReference>
<evidence type="ECO:0000313" key="7">
    <source>
        <dbReference type="Proteomes" id="UP000887540"/>
    </source>
</evidence>